<evidence type="ECO:0000256" key="1">
    <source>
        <dbReference type="PROSITE-ProRule" id="PRU00285"/>
    </source>
</evidence>
<dbReference type="EMBL" id="JAGEOJ010000006">
    <property type="protein sequence ID" value="MBO2448630.1"/>
    <property type="molecule type" value="Genomic_DNA"/>
</dbReference>
<dbReference type="Gene3D" id="2.60.40.790">
    <property type="match status" value="1"/>
</dbReference>
<accession>A0A939TA33</accession>
<comment type="caution">
    <text evidence="4">The sequence shown here is derived from an EMBL/GenBank/DDBJ whole genome shotgun (WGS) entry which is preliminary data.</text>
</comment>
<keyword evidence="5" id="KW-1185">Reference proteome</keyword>
<evidence type="ECO:0000256" key="2">
    <source>
        <dbReference type="RuleBase" id="RU003616"/>
    </source>
</evidence>
<dbReference type="AlphaFoldDB" id="A0A939TA33"/>
<sequence>MAQQPVRRTGRQVAAYSPAHQFEDLYDQMGQLLNFAFGAPGQEARQDFPWVPPADISESEDAYTVEIELPGISKDDIDIQLNDRELVVGGEIVEKEREKGKLRRKTRRVGRFEFRAILPGDVNSDMVDARLRDGVLTLNLPKAETAKPRHIEVSA</sequence>
<reference evidence="4" key="1">
    <citation type="submission" date="2021-03" db="EMBL/GenBank/DDBJ databases">
        <authorList>
            <person name="Kanchanasin P."/>
            <person name="Saeng-In P."/>
            <person name="Phongsopitanun W."/>
            <person name="Yuki M."/>
            <person name="Kudo T."/>
            <person name="Ohkuma M."/>
            <person name="Tanasupawat S."/>
        </authorList>
    </citation>
    <scope>NUCLEOTIDE SEQUENCE</scope>
    <source>
        <strain evidence="4">GKU 128</strain>
    </source>
</reference>
<dbReference type="InterPro" id="IPR031107">
    <property type="entry name" value="Small_HSP"/>
</dbReference>
<dbReference type="PANTHER" id="PTHR11527">
    <property type="entry name" value="HEAT-SHOCK PROTEIN 20 FAMILY MEMBER"/>
    <property type="match status" value="1"/>
</dbReference>
<dbReference type="InterPro" id="IPR008978">
    <property type="entry name" value="HSP20-like_chaperone"/>
</dbReference>
<gene>
    <name evidence="4" type="ORF">J4573_16125</name>
</gene>
<name>A0A939TA33_9ACTN</name>
<evidence type="ECO:0000259" key="3">
    <source>
        <dbReference type="PROSITE" id="PS01031"/>
    </source>
</evidence>
<evidence type="ECO:0000313" key="5">
    <source>
        <dbReference type="Proteomes" id="UP000669179"/>
    </source>
</evidence>
<dbReference type="RefSeq" id="WP_208256296.1">
    <property type="nucleotide sequence ID" value="NZ_JAGEOJ010000006.1"/>
</dbReference>
<dbReference type="SUPFAM" id="SSF49764">
    <property type="entry name" value="HSP20-like chaperones"/>
    <property type="match status" value="1"/>
</dbReference>
<dbReference type="Pfam" id="PF00011">
    <property type="entry name" value="HSP20"/>
    <property type="match status" value="1"/>
</dbReference>
<dbReference type="PROSITE" id="PS01031">
    <property type="entry name" value="SHSP"/>
    <property type="match status" value="1"/>
</dbReference>
<proteinExistence type="inferred from homology"/>
<dbReference type="InterPro" id="IPR002068">
    <property type="entry name" value="A-crystallin/Hsp20_dom"/>
</dbReference>
<organism evidence="4 5">
    <name type="scientific">Actinomadura barringtoniae</name>
    <dbReference type="NCBI Taxonomy" id="1427535"/>
    <lineage>
        <taxon>Bacteria</taxon>
        <taxon>Bacillati</taxon>
        <taxon>Actinomycetota</taxon>
        <taxon>Actinomycetes</taxon>
        <taxon>Streptosporangiales</taxon>
        <taxon>Thermomonosporaceae</taxon>
        <taxon>Actinomadura</taxon>
    </lineage>
</organism>
<comment type="similarity">
    <text evidence="1 2">Belongs to the small heat shock protein (HSP20) family.</text>
</comment>
<dbReference type="CDD" id="cd06464">
    <property type="entry name" value="ACD_sHsps-like"/>
    <property type="match status" value="1"/>
</dbReference>
<evidence type="ECO:0000313" key="4">
    <source>
        <dbReference type="EMBL" id="MBO2448630.1"/>
    </source>
</evidence>
<protein>
    <submittedName>
        <fullName evidence="4">Hsp20/alpha crystallin family protein</fullName>
    </submittedName>
</protein>
<feature type="domain" description="SHSP" evidence="3">
    <location>
        <begin position="45"/>
        <end position="155"/>
    </location>
</feature>
<dbReference type="Proteomes" id="UP000669179">
    <property type="component" value="Unassembled WGS sequence"/>
</dbReference>